<dbReference type="GO" id="GO:0000444">
    <property type="term" value="C:MIS12/MIND type complex"/>
    <property type="evidence" value="ECO:0007669"/>
    <property type="project" value="InterPro"/>
</dbReference>
<keyword evidence="3" id="KW-0158">Chromosome</keyword>
<dbReference type="GO" id="GO:0005634">
    <property type="term" value="C:nucleus"/>
    <property type="evidence" value="ECO:0007669"/>
    <property type="project" value="UniProtKB-SubCell"/>
</dbReference>
<evidence type="ECO:0000256" key="5">
    <source>
        <dbReference type="ARBA" id="ARBA00022776"/>
    </source>
</evidence>
<feature type="non-terminal residue" evidence="11">
    <location>
        <position position="220"/>
    </location>
</feature>
<dbReference type="GO" id="GO:0051301">
    <property type="term" value="P:cell division"/>
    <property type="evidence" value="ECO:0007669"/>
    <property type="project" value="UniProtKB-KW"/>
</dbReference>
<evidence type="ECO:0000256" key="1">
    <source>
        <dbReference type="ARBA" id="ARBA00004123"/>
    </source>
</evidence>
<dbReference type="Pfam" id="PF03980">
    <property type="entry name" value="Nnf1"/>
    <property type="match status" value="1"/>
</dbReference>
<dbReference type="GO" id="GO:0007059">
    <property type="term" value="P:chromosome segregation"/>
    <property type="evidence" value="ECO:0007669"/>
    <property type="project" value="TreeGrafter"/>
</dbReference>
<reference evidence="11" key="1">
    <citation type="submission" date="2023-06" db="EMBL/GenBank/DDBJ databases">
        <title>Reference genome for the Northern bat (Eptesicus nilssonii), a most northern bat species.</title>
        <authorList>
            <person name="Laine V.N."/>
            <person name="Pulliainen A.T."/>
            <person name="Lilley T.M."/>
        </authorList>
    </citation>
    <scope>NUCLEOTIDE SEQUENCE</scope>
    <source>
        <strain evidence="11">BLF_Eptnil</strain>
        <tissue evidence="11">Kidney</tissue>
    </source>
</reference>
<dbReference type="PANTHER" id="PTHR15459">
    <property type="entry name" value="POLYAMINE-MODULATED FACTOR 1"/>
    <property type="match status" value="1"/>
</dbReference>
<protein>
    <recommendedName>
        <fullName evidence="13">Polyamine-modulated factor 1</fullName>
    </recommendedName>
</protein>
<keyword evidence="5" id="KW-0498">Mitosis</keyword>
<keyword evidence="7" id="KW-0539">Nucleus</keyword>
<keyword evidence="6" id="KW-0995">Kinetochore</keyword>
<keyword evidence="4" id="KW-0132">Cell division</keyword>
<evidence type="ECO:0000313" key="11">
    <source>
        <dbReference type="EMBL" id="KAK1329179.1"/>
    </source>
</evidence>
<evidence type="ECO:0000256" key="9">
    <source>
        <dbReference type="ARBA" id="ARBA00023328"/>
    </source>
</evidence>
<evidence type="ECO:0000256" key="6">
    <source>
        <dbReference type="ARBA" id="ARBA00022838"/>
    </source>
</evidence>
<evidence type="ECO:0000256" key="7">
    <source>
        <dbReference type="ARBA" id="ARBA00023242"/>
    </source>
</evidence>
<dbReference type="InterPro" id="IPR007128">
    <property type="entry name" value="PMF1/Nnf1"/>
</dbReference>
<comment type="subcellular location">
    <subcellularLocation>
        <location evidence="2">Chromosome</location>
        <location evidence="2">Centromere</location>
        <location evidence="2">Kinetochore</location>
    </subcellularLocation>
    <subcellularLocation>
        <location evidence="1">Nucleus</location>
    </subcellularLocation>
</comment>
<keyword evidence="9" id="KW-0137">Centromere</keyword>
<evidence type="ECO:0000256" key="3">
    <source>
        <dbReference type="ARBA" id="ARBA00022454"/>
    </source>
</evidence>
<evidence type="ECO:0008006" key="13">
    <source>
        <dbReference type="Google" id="ProtNLM"/>
    </source>
</evidence>
<evidence type="ECO:0000256" key="4">
    <source>
        <dbReference type="ARBA" id="ARBA00022618"/>
    </source>
</evidence>
<feature type="region of interest" description="Disordered" evidence="10">
    <location>
        <begin position="1"/>
        <end position="32"/>
    </location>
</feature>
<dbReference type="Proteomes" id="UP001177744">
    <property type="component" value="Unassembled WGS sequence"/>
</dbReference>
<name>A0AA40HDI4_CNENI</name>
<evidence type="ECO:0000256" key="10">
    <source>
        <dbReference type="SAM" id="MobiDB-lite"/>
    </source>
</evidence>
<evidence type="ECO:0000256" key="8">
    <source>
        <dbReference type="ARBA" id="ARBA00023306"/>
    </source>
</evidence>
<organism evidence="11 12">
    <name type="scientific">Cnephaeus nilssonii</name>
    <name type="common">Northern bat</name>
    <name type="synonym">Eptesicus nilssonii</name>
    <dbReference type="NCBI Taxonomy" id="3371016"/>
    <lineage>
        <taxon>Eukaryota</taxon>
        <taxon>Metazoa</taxon>
        <taxon>Chordata</taxon>
        <taxon>Craniata</taxon>
        <taxon>Vertebrata</taxon>
        <taxon>Euteleostomi</taxon>
        <taxon>Mammalia</taxon>
        <taxon>Eutheria</taxon>
        <taxon>Laurasiatheria</taxon>
        <taxon>Chiroptera</taxon>
        <taxon>Yangochiroptera</taxon>
        <taxon>Vespertilionidae</taxon>
        <taxon>Cnephaeus</taxon>
    </lineage>
</organism>
<dbReference type="EMBL" id="JAULJE010000022">
    <property type="protein sequence ID" value="KAK1329179.1"/>
    <property type="molecule type" value="Genomic_DNA"/>
</dbReference>
<comment type="caution">
    <text evidence="11">The sequence shown here is derived from an EMBL/GenBank/DDBJ whole genome shotgun (WGS) entry which is preliminary data.</text>
</comment>
<keyword evidence="8" id="KW-0131">Cell cycle</keyword>
<evidence type="ECO:0000256" key="2">
    <source>
        <dbReference type="ARBA" id="ARBA00004629"/>
    </source>
</evidence>
<evidence type="ECO:0000313" key="12">
    <source>
        <dbReference type="Proteomes" id="UP001177744"/>
    </source>
</evidence>
<keyword evidence="12" id="KW-1185">Reference proteome</keyword>
<dbReference type="PANTHER" id="PTHR15459:SF3">
    <property type="entry name" value="POLYAMINE-MODULATED FACTOR 1"/>
    <property type="match status" value="1"/>
</dbReference>
<sequence>MAEASNASVGSGCEEKGREGSSPEPVSPDTTISRVKLLDTTVDTFLQKLVAAGRFSLQSVRTSNVYRQKGVPRQKLMTGVFDPPTSYQRFTDCYKRFYQLQPEMTQRIYDKFITQLQTSIREEISEIKAEGNLEAVLTALDTIVEEGKDRKEPAWRPSGIPEKDLRSTLVPYLLQQRDALRRRVQKQEAENRQLADAVLAGRRQVEELQLQSQAQWQAWQ</sequence>
<gene>
    <name evidence="11" type="ORF">QTO34_011359</name>
</gene>
<dbReference type="AlphaFoldDB" id="A0AA40HDI4"/>
<accession>A0AA40HDI4</accession>
<proteinExistence type="predicted"/>